<dbReference type="EMBL" id="BEZZ01002048">
    <property type="protein sequence ID" value="GCC21081.1"/>
    <property type="molecule type" value="Genomic_DNA"/>
</dbReference>
<evidence type="ECO:0000256" key="19">
    <source>
        <dbReference type="ARBA" id="ARBA00046944"/>
    </source>
</evidence>
<comment type="caution">
    <text evidence="21">The sequence shown here is derived from an EMBL/GenBank/DDBJ whole genome shotgun (WGS) entry which is preliminary data.</text>
</comment>
<dbReference type="PANTHER" id="PTHR10010">
    <property type="entry name" value="SOLUTE CARRIER FAMILY 34 SODIUM PHOSPHATE , MEMBER 2-RELATED"/>
    <property type="match status" value="1"/>
</dbReference>
<evidence type="ECO:0000256" key="18">
    <source>
        <dbReference type="ARBA" id="ARBA00045420"/>
    </source>
</evidence>
<dbReference type="Pfam" id="PF02690">
    <property type="entry name" value="Na_Pi_cotrans"/>
    <property type="match status" value="2"/>
</dbReference>
<dbReference type="GO" id="GO:0005436">
    <property type="term" value="F:sodium:phosphate symporter activity"/>
    <property type="evidence" value="ECO:0007669"/>
    <property type="project" value="InterPro"/>
</dbReference>
<dbReference type="InterPro" id="IPR003841">
    <property type="entry name" value="Na/Pi_transpt"/>
</dbReference>
<evidence type="ECO:0000256" key="20">
    <source>
        <dbReference type="SAM" id="Phobius"/>
    </source>
</evidence>
<evidence type="ECO:0000256" key="1">
    <source>
        <dbReference type="ARBA" id="ARBA00004424"/>
    </source>
</evidence>
<evidence type="ECO:0000256" key="15">
    <source>
        <dbReference type="ARBA" id="ARBA00029764"/>
    </source>
</evidence>
<feature type="transmembrane region" description="Helical" evidence="20">
    <location>
        <begin position="558"/>
        <end position="581"/>
    </location>
</feature>
<accession>A0A401RSI5</accession>
<feature type="transmembrane region" description="Helical" evidence="20">
    <location>
        <begin position="135"/>
        <end position="159"/>
    </location>
</feature>
<proteinExistence type="inferred from homology"/>
<dbReference type="GO" id="GO:0044341">
    <property type="term" value="P:sodium-dependent phosphate transport"/>
    <property type="evidence" value="ECO:0007669"/>
    <property type="project" value="InterPro"/>
</dbReference>
<dbReference type="GO" id="GO:0005903">
    <property type="term" value="C:brush border"/>
    <property type="evidence" value="ECO:0007669"/>
    <property type="project" value="TreeGrafter"/>
</dbReference>
<evidence type="ECO:0000313" key="22">
    <source>
        <dbReference type="Proteomes" id="UP000287033"/>
    </source>
</evidence>
<dbReference type="OMA" id="GCPKCCR"/>
<feature type="transmembrane region" description="Helical" evidence="20">
    <location>
        <begin position="395"/>
        <end position="420"/>
    </location>
</feature>
<evidence type="ECO:0000256" key="3">
    <source>
        <dbReference type="ARBA" id="ARBA00020021"/>
    </source>
</evidence>
<comment type="subunit">
    <text evidence="19">Interacts via its C-terminal region with NHERF4. Interacts with NHERF1. Interacts with TMEM174; regulates SLC34A1 internalization by PTH and FGF23.</text>
</comment>
<keyword evidence="9 20" id="KW-1133">Transmembrane helix</keyword>
<dbReference type="STRING" id="137246.A0A401RSI5"/>
<feature type="transmembrane region" description="Helical" evidence="20">
    <location>
        <begin position="492"/>
        <end position="511"/>
    </location>
</feature>
<comment type="similarity">
    <text evidence="2">Belongs to the SLC34A transporter family.</text>
</comment>
<comment type="subcellular location">
    <subcellularLocation>
        <location evidence="1">Apical cell membrane</location>
        <topology evidence="1">Multi-pass membrane protein</topology>
    </subcellularLocation>
</comment>
<reference evidence="21 22" key="1">
    <citation type="journal article" date="2018" name="Nat. Ecol. Evol.">
        <title>Shark genomes provide insights into elasmobranch evolution and the origin of vertebrates.</title>
        <authorList>
            <person name="Hara Y"/>
            <person name="Yamaguchi K"/>
            <person name="Onimaru K"/>
            <person name="Kadota M"/>
            <person name="Koyanagi M"/>
            <person name="Keeley SD"/>
            <person name="Tatsumi K"/>
            <person name="Tanaka K"/>
            <person name="Motone F"/>
            <person name="Kageyama Y"/>
            <person name="Nozu R"/>
            <person name="Adachi N"/>
            <person name="Nishimura O"/>
            <person name="Nakagawa R"/>
            <person name="Tanegashima C"/>
            <person name="Kiyatake I"/>
            <person name="Matsumoto R"/>
            <person name="Murakumo K"/>
            <person name="Nishida K"/>
            <person name="Terakita A"/>
            <person name="Kuratani S"/>
            <person name="Sato K"/>
            <person name="Hyodo S Kuraku.S."/>
        </authorList>
    </citation>
    <scope>NUCLEOTIDE SEQUENCE [LARGE SCALE GENOMIC DNA]</scope>
</reference>
<gene>
    <name evidence="21" type="ORF">chiPu_0019548</name>
</gene>
<evidence type="ECO:0000256" key="6">
    <source>
        <dbReference type="ARBA" id="ARBA00022553"/>
    </source>
</evidence>
<dbReference type="PANTHER" id="PTHR10010:SF21">
    <property type="entry name" value="SODIUM-DEPENDENT PHOSPHATE TRANSPORT PROTEIN 2A"/>
    <property type="match status" value="1"/>
</dbReference>
<evidence type="ECO:0000256" key="10">
    <source>
        <dbReference type="ARBA" id="ARBA00023065"/>
    </source>
</evidence>
<evidence type="ECO:0000256" key="9">
    <source>
        <dbReference type="ARBA" id="ARBA00022989"/>
    </source>
</evidence>
<protein>
    <recommendedName>
        <fullName evidence="3">Sodium-dependent phosphate transport protein 2A</fullName>
    </recommendedName>
    <alternativeName>
        <fullName evidence="16">Na(+)-dependent phosphate cotransporter 2A</fullName>
    </alternativeName>
    <alternativeName>
        <fullName evidence="14">Sodium/phosphate cotransporter 2A</fullName>
    </alternativeName>
    <alternativeName>
        <fullName evidence="15">Solute carrier family 34 member 1</fullName>
    </alternativeName>
</protein>
<feature type="transmembrane region" description="Helical" evidence="20">
    <location>
        <begin position="517"/>
        <end position="538"/>
    </location>
</feature>
<dbReference type="GO" id="GO:0030643">
    <property type="term" value="P:intracellular phosphate ion homeostasis"/>
    <property type="evidence" value="ECO:0007669"/>
    <property type="project" value="TreeGrafter"/>
</dbReference>
<keyword evidence="22" id="KW-1185">Reference proteome</keyword>
<evidence type="ECO:0000256" key="8">
    <source>
        <dbReference type="ARBA" id="ARBA00022847"/>
    </source>
</evidence>
<dbReference type="OrthoDB" id="76259at2759"/>
<feature type="transmembrane region" description="Helical" evidence="20">
    <location>
        <begin position="468"/>
        <end position="485"/>
    </location>
</feature>
<name>A0A401RSI5_CHIPU</name>
<dbReference type="AlphaFoldDB" id="A0A401RSI5"/>
<evidence type="ECO:0000256" key="13">
    <source>
        <dbReference type="ARBA" id="ARBA00023180"/>
    </source>
</evidence>
<feature type="transmembrane region" description="Helical" evidence="20">
    <location>
        <begin position="440"/>
        <end position="462"/>
    </location>
</feature>
<feature type="transmembrane region" description="Helical" evidence="20">
    <location>
        <begin position="587"/>
        <end position="608"/>
    </location>
</feature>
<evidence type="ECO:0000256" key="16">
    <source>
        <dbReference type="ARBA" id="ARBA00031850"/>
    </source>
</evidence>
<dbReference type="NCBIfam" id="TIGR01013">
    <property type="entry name" value="2a58"/>
    <property type="match status" value="1"/>
</dbReference>
<comment type="catalytic activity">
    <reaction evidence="17">
        <text>3 Na(+)(out) + phosphate(out) = 3 Na(+)(in) + phosphate(in)</text>
        <dbReference type="Rhea" id="RHEA:71255"/>
        <dbReference type="ChEBI" id="CHEBI:29101"/>
        <dbReference type="ChEBI" id="CHEBI:43474"/>
    </reaction>
    <physiologicalReaction direction="left-to-right" evidence="17">
        <dbReference type="Rhea" id="RHEA:71256"/>
    </physiologicalReaction>
</comment>
<evidence type="ECO:0000313" key="21">
    <source>
        <dbReference type="EMBL" id="GCC21081.1"/>
    </source>
</evidence>
<dbReference type="GO" id="GO:0031982">
    <property type="term" value="C:vesicle"/>
    <property type="evidence" value="ECO:0007669"/>
    <property type="project" value="TreeGrafter"/>
</dbReference>
<keyword evidence="8" id="KW-0769">Symport</keyword>
<keyword evidence="11 20" id="KW-0472">Membrane</keyword>
<organism evidence="21 22">
    <name type="scientific">Chiloscyllium punctatum</name>
    <name type="common">Brownbanded bambooshark</name>
    <name type="synonym">Hemiscyllium punctatum</name>
    <dbReference type="NCBI Taxonomy" id="137246"/>
    <lineage>
        <taxon>Eukaryota</taxon>
        <taxon>Metazoa</taxon>
        <taxon>Chordata</taxon>
        <taxon>Craniata</taxon>
        <taxon>Vertebrata</taxon>
        <taxon>Chondrichthyes</taxon>
        <taxon>Elasmobranchii</taxon>
        <taxon>Galeomorphii</taxon>
        <taxon>Galeoidea</taxon>
        <taxon>Orectolobiformes</taxon>
        <taxon>Hemiscylliidae</taxon>
        <taxon>Chiloscyllium</taxon>
    </lineage>
</organism>
<keyword evidence="7 20" id="KW-0812">Transmembrane</keyword>
<keyword evidence="10" id="KW-0406">Ion transport</keyword>
<comment type="function">
    <text evidence="18">Involved in actively transporting phosphate into cells via Na(+) cotransport in the renal brush border membrane. The cotransport has a Na(+):Pi stoichiometry of 3:1 and is electrogenic.</text>
</comment>
<evidence type="ECO:0000256" key="2">
    <source>
        <dbReference type="ARBA" id="ARBA00005808"/>
    </source>
</evidence>
<keyword evidence="4" id="KW-0813">Transport</keyword>
<keyword evidence="13" id="KW-0325">Glycoprotein</keyword>
<evidence type="ECO:0000256" key="11">
    <source>
        <dbReference type="ARBA" id="ARBA00023136"/>
    </source>
</evidence>
<evidence type="ECO:0000256" key="7">
    <source>
        <dbReference type="ARBA" id="ARBA00022692"/>
    </source>
</evidence>
<evidence type="ECO:0000256" key="12">
    <source>
        <dbReference type="ARBA" id="ARBA00023157"/>
    </source>
</evidence>
<sequence length="709" mass="76658">MCSFTVQLRNMMASHLGASPASSRRVHCGPLSLPSGGAPDSPQLPCAIINGMNGVAGTKPYHLPAVGGVAHSDHGYLCPGSTVNLVENMDKFEIDTHSAVAWAFARLDNSNVPQWRELGAKGKVKFILSSMMKMLLLFSFLYMFVCSLDVLSAAFQLAGGKVAGDIFKDNAILSNPVAGLVVGILVTVLVQSSSTSTSIIVSMVSSGLLGVRSAIPIIMGSNIGTSVTNTIVALMQAGDRNEFKRAFAGATVHDCFNWLSVLVLLPIEVATGFLHRLTKVVVGSFKIQTGKDAPNLLGIITDPFTDHIIQLDKSVITAIAIGDESFRNKSLVKIWCIKRTVQLQDNITVDSLEKCTALESCWQDKNSTWTLVNRTYEENFEKCNHLFVNSTMSDLVVGLILLAGSLVVLCTCLVLIVKLLNAMLRGQVAKAIKNVINTDFPYPFGWLAGYLAMMVGAGITFVVQSSSVFTSAITPLIGIGVISIERAYPLTLGSNIGTTTTAVLAALASPGDMLPSAFQIALSHFFFNIAGIILWYPLPITRFPIRMAKTLGEQTAKYRWFAVLYLIICFLLLPSLIFGLSMAGWQVLIGVGAPFVGILVFIGIINVLQTRRPGYLPKKLQSWDFLPIWMHSLKPMDRVITNAALCCTDHCVCADKTESQEGVSRSEKSPQLKMKAACDSPPITYSEEPSVDTSSPILNRLPVLDITQL</sequence>
<evidence type="ECO:0000256" key="17">
    <source>
        <dbReference type="ARBA" id="ARBA00034042"/>
    </source>
</evidence>
<keyword evidence="12" id="KW-1015">Disulfide bond</keyword>
<evidence type="ECO:0000256" key="5">
    <source>
        <dbReference type="ARBA" id="ARBA00022475"/>
    </source>
</evidence>
<dbReference type="Proteomes" id="UP000287033">
    <property type="component" value="Unassembled WGS sequence"/>
</dbReference>
<dbReference type="GO" id="GO:0016324">
    <property type="term" value="C:apical plasma membrane"/>
    <property type="evidence" value="ECO:0007669"/>
    <property type="project" value="UniProtKB-SubCell"/>
</dbReference>
<keyword evidence="6" id="KW-0597">Phosphoprotein</keyword>
<keyword evidence="5" id="KW-1003">Cell membrane</keyword>
<dbReference type="NCBIfam" id="NF037997">
    <property type="entry name" value="Na_Pi_symport"/>
    <property type="match status" value="1"/>
</dbReference>
<evidence type="ECO:0000256" key="4">
    <source>
        <dbReference type="ARBA" id="ARBA00022448"/>
    </source>
</evidence>
<evidence type="ECO:0000256" key="14">
    <source>
        <dbReference type="ARBA" id="ARBA00029614"/>
    </source>
</evidence>
<feature type="transmembrane region" description="Helical" evidence="20">
    <location>
        <begin position="171"/>
        <end position="190"/>
    </location>
</feature>